<feature type="domain" description="Major facilitator superfamily (MFS) profile" evidence="7">
    <location>
        <begin position="23"/>
        <end position="411"/>
    </location>
</feature>
<keyword evidence="2" id="KW-1003">Cell membrane</keyword>
<feature type="transmembrane region" description="Helical" evidence="6">
    <location>
        <begin position="115"/>
        <end position="132"/>
    </location>
</feature>
<dbReference type="PROSITE" id="PS50850">
    <property type="entry name" value="MFS"/>
    <property type="match status" value="1"/>
</dbReference>
<dbReference type="AlphaFoldDB" id="A0A7Y9E5A9"/>
<evidence type="ECO:0000256" key="4">
    <source>
        <dbReference type="ARBA" id="ARBA00022989"/>
    </source>
</evidence>
<feature type="transmembrane region" description="Helical" evidence="6">
    <location>
        <begin position="360"/>
        <end position="383"/>
    </location>
</feature>
<evidence type="ECO:0000259" key="7">
    <source>
        <dbReference type="PROSITE" id="PS50850"/>
    </source>
</evidence>
<evidence type="ECO:0000256" key="6">
    <source>
        <dbReference type="SAM" id="Phobius"/>
    </source>
</evidence>
<dbReference type="CDD" id="cd06173">
    <property type="entry name" value="MFS_MefA_like"/>
    <property type="match status" value="1"/>
</dbReference>
<evidence type="ECO:0000313" key="9">
    <source>
        <dbReference type="Proteomes" id="UP000535511"/>
    </source>
</evidence>
<feature type="transmembrane region" description="Helical" evidence="6">
    <location>
        <begin position="89"/>
        <end position="109"/>
    </location>
</feature>
<feature type="transmembrane region" description="Helical" evidence="6">
    <location>
        <begin position="300"/>
        <end position="317"/>
    </location>
</feature>
<accession>A0A7Y9E5A9</accession>
<sequence>MHELGGRADTGTAQHRSLWRSHDFMLLWTGETVSSLGSSMSFFVFPLVGYALTGSTTRAALAGSAYALGALLMRLPAGVLVDRWSRRRVLVTSNAVGGALYLSLGVAGLLHALTMTHLVLVALGSGVVGCFFSPAETAALREVVPGEQMPSALSQNQARRHVATLVGPPLGGALLSLRTWLPFAADGVTYLVSAVALTRLRTPLAAPPGGSGTGLRGVLAGTREGLRFIRGHGFLRAILMWACIVNFAVNMLFLVVNLKLLRSGVHPATIGLIDTMGAVSGLLGSLAAPALVKRIPTGRLTILAGVVLTLAVLPIAFTDSPLVVGGLFALALFLNPASNASIGAYRVATTPDHLQGRATAAMQFSVTLFTPLTGVAGGAALAAFGGRDAILAAAALILLSVVPLVTSREVRSLPTPDRWVVSPQGAETIEP</sequence>
<reference evidence="8 9" key="1">
    <citation type="submission" date="2020-07" db="EMBL/GenBank/DDBJ databases">
        <title>Sequencing the genomes of 1000 actinobacteria strains.</title>
        <authorList>
            <person name="Klenk H.-P."/>
        </authorList>
    </citation>
    <scope>NUCLEOTIDE SEQUENCE [LARGE SCALE GENOMIC DNA]</scope>
    <source>
        <strain evidence="8 9">DSM 21350</strain>
    </source>
</reference>
<protein>
    <submittedName>
        <fullName evidence="8">MFS family permease</fullName>
    </submittedName>
</protein>
<feature type="transmembrane region" description="Helical" evidence="6">
    <location>
        <begin position="59"/>
        <end position="77"/>
    </location>
</feature>
<feature type="transmembrane region" description="Helical" evidence="6">
    <location>
        <begin position="323"/>
        <end position="348"/>
    </location>
</feature>
<dbReference type="RefSeq" id="WP_179663248.1">
    <property type="nucleotide sequence ID" value="NZ_JACCBG010000001.1"/>
</dbReference>
<dbReference type="GO" id="GO:0022857">
    <property type="term" value="F:transmembrane transporter activity"/>
    <property type="evidence" value="ECO:0007669"/>
    <property type="project" value="InterPro"/>
</dbReference>
<keyword evidence="5 6" id="KW-0472">Membrane</keyword>
<comment type="caution">
    <text evidence="8">The sequence shown here is derived from an EMBL/GenBank/DDBJ whole genome shotgun (WGS) entry which is preliminary data.</text>
</comment>
<dbReference type="InterPro" id="IPR036259">
    <property type="entry name" value="MFS_trans_sf"/>
</dbReference>
<dbReference type="EMBL" id="JACCBG010000001">
    <property type="protein sequence ID" value="NYD41509.1"/>
    <property type="molecule type" value="Genomic_DNA"/>
</dbReference>
<organism evidence="8 9">
    <name type="scientific">Nocardioides panaciterrulae</name>
    <dbReference type="NCBI Taxonomy" id="661492"/>
    <lineage>
        <taxon>Bacteria</taxon>
        <taxon>Bacillati</taxon>
        <taxon>Actinomycetota</taxon>
        <taxon>Actinomycetes</taxon>
        <taxon>Propionibacteriales</taxon>
        <taxon>Nocardioidaceae</taxon>
        <taxon>Nocardioides</taxon>
    </lineage>
</organism>
<dbReference type="PANTHER" id="PTHR23513:SF6">
    <property type="entry name" value="MAJOR FACILITATOR SUPERFAMILY ASSOCIATED DOMAIN-CONTAINING PROTEIN"/>
    <property type="match status" value="1"/>
</dbReference>
<gene>
    <name evidence="8" type="ORF">BJZ21_001592</name>
</gene>
<dbReference type="Gene3D" id="1.20.1250.20">
    <property type="entry name" value="MFS general substrate transporter like domains"/>
    <property type="match status" value="1"/>
</dbReference>
<evidence type="ECO:0000313" key="8">
    <source>
        <dbReference type="EMBL" id="NYD41509.1"/>
    </source>
</evidence>
<dbReference type="InterPro" id="IPR020846">
    <property type="entry name" value="MFS_dom"/>
</dbReference>
<evidence type="ECO:0000256" key="3">
    <source>
        <dbReference type="ARBA" id="ARBA00022692"/>
    </source>
</evidence>
<evidence type="ECO:0000256" key="5">
    <source>
        <dbReference type="ARBA" id="ARBA00023136"/>
    </source>
</evidence>
<dbReference type="PANTHER" id="PTHR23513">
    <property type="entry name" value="INTEGRAL MEMBRANE EFFLUX PROTEIN-RELATED"/>
    <property type="match status" value="1"/>
</dbReference>
<name>A0A7Y9E5A9_9ACTN</name>
<dbReference type="Proteomes" id="UP000535511">
    <property type="component" value="Unassembled WGS sequence"/>
</dbReference>
<feature type="transmembrane region" description="Helical" evidence="6">
    <location>
        <begin position="24"/>
        <end position="47"/>
    </location>
</feature>
<dbReference type="SUPFAM" id="SSF103473">
    <property type="entry name" value="MFS general substrate transporter"/>
    <property type="match status" value="1"/>
</dbReference>
<feature type="transmembrane region" description="Helical" evidence="6">
    <location>
        <begin position="268"/>
        <end position="288"/>
    </location>
</feature>
<evidence type="ECO:0000256" key="1">
    <source>
        <dbReference type="ARBA" id="ARBA00004651"/>
    </source>
</evidence>
<comment type="subcellular location">
    <subcellularLocation>
        <location evidence="1">Cell membrane</location>
        <topology evidence="1">Multi-pass membrane protein</topology>
    </subcellularLocation>
</comment>
<dbReference type="InterPro" id="IPR011701">
    <property type="entry name" value="MFS"/>
</dbReference>
<feature type="transmembrane region" description="Helical" evidence="6">
    <location>
        <begin position="233"/>
        <end position="256"/>
    </location>
</feature>
<dbReference type="GO" id="GO:0005886">
    <property type="term" value="C:plasma membrane"/>
    <property type="evidence" value="ECO:0007669"/>
    <property type="project" value="UniProtKB-SubCell"/>
</dbReference>
<keyword evidence="9" id="KW-1185">Reference proteome</keyword>
<keyword evidence="3 6" id="KW-0812">Transmembrane</keyword>
<proteinExistence type="predicted"/>
<evidence type="ECO:0000256" key="2">
    <source>
        <dbReference type="ARBA" id="ARBA00022475"/>
    </source>
</evidence>
<dbReference type="Pfam" id="PF07690">
    <property type="entry name" value="MFS_1"/>
    <property type="match status" value="1"/>
</dbReference>
<feature type="transmembrane region" description="Helical" evidence="6">
    <location>
        <begin position="389"/>
        <end position="406"/>
    </location>
</feature>
<keyword evidence="4 6" id="KW-1133">Transmembrane helix</keyword>